<dbReference type="Pfam" id="PF13426">
    <property type="entry name" value="PAS_9"/>
    <property type="match status" value="1"/>
</dbReference>
<dbReference type="SUPFAM" id="SSF55781">
    <property type="entry name" value="GAF domain-like"/>
    <property type="match status" value="1"/>
</dbReference>
<dbReference type="InterPro" id="IPR035965">
    <property type="entry name" value="PAS-like_dom_sf"/>
</dbReference>
<dbReference type="InterPro" id="IPR013767">
    <property type="entry name" value="PAS_fold"/>
</dbReference>
<dbReference type="PANTHER" id="PTHR43065:SF46">
    <property type="entry name" value="C4-DICARBOXYLATE TRANSPORT SENSOR PROTEIN DCTB"/>
    <property type="match status" value="1"/>
</dbReference>
<dbReference type="InterPro" id="IPR011006">
    <property type="entry name" value="CheY-like_superfamily"/>
</dbReference>
<dbReference type="AlphaFoldDB" id="A0A3B0Y0V0"/>
<feature type="domain" description="PAS" evidence="8">
    <location>
        <begin position="295"/>
        <end position="366"/>
    </location>
</feature>
<organism evidence="10">
    <name type="scientific">hydrothermal vent metagenome</name>
    <dbReference type="NCBI Taxonomy" id="652676"/>
    <lineage>
        <taxon>unclassified sequences</taxon>
        <taxon>metagenomes</taxon>
        <taxon>ecological metagenomes</taxon>
    </lineage>
</organism>
<dbReference type="SMART" id="SM00086">
    <property type="entry name" value="PAC"/>
    <property type="match status" value="2"/>
</dbReference>
<evidence type="ECO:0000256" key="5">
    <source>
        <dbReference type="ARBA" id="ARBA00022840"/>
    </source>
</evidence>
<dbReference type="SMART" id="SM00448">
    <property type="entry name" value="REC"/>
    <property type="match status" value="1"/>
</dbReference>
<feature type="domain" description="Response regulatory" evidence="7">
    <location>
        <begin position="681"/>
        <end position="797"/>
    </location>
</feature>
<dbReference type="NCBIfam" id="TIGR00229">
    <property type="entry name" value="sensory_box"/>
    <property type="match status" value="2"/>
</dbReference>
<dbReference type="GO" id="GO:0005524">
    <property type="term" value="F:ATP binding"/>
    <property type="evidence" value="ECO:0007669"/>
    <property type="project" value="UniProtKB-KW"/>
</dbReference>
<dbReference type="Gene3D" id="3.40.50.2300">
    <property type="match status" value="1"/>
</dbReference>
<dbReference type="SUPFAM" id="SSF52172">
    <property type="entry name" value="CheY-like"/>
    <property type="match status" value="1"/>
</dbReference>
<dbReference type="SUPFAM" id="SSF47384">
    <property type="entry name" value="Homodimeric domain of signal transducing histidine kinase"/>
    <property type="match status" value="1"/>
</dbReference>
<evidence type="ECO:0000256" key="3">
    <source>
        <dbReference type="ARBA" id="ARBA00022741"/>
    </source>
</evidence>
<protein>
    <submittedName>
        <fullName evidence="10">Uncharacterized protein</fullName>
    </submittedName>
</protein>
<dbReference type="InterPro" id="IPR003661">
    <property type="entry name" value="HisK_dim/P_dom"/>
</dbReference>
<dbReference type="InterPro" id="IPR029016">
    <property type="entry name" value="GAF-like_dom_sf"/>
</dbReference>
<dbReference type="InterPro" id="IPR036097">
    <property type="entry name" value="HisK_dim/P_sf"/>
</dbReference>
<dbReference type="SMART" id="SM00091">
    <property type="entry name" value="PAS"/>
    <property type="match status" value="2"/>
</dbReference>
<dbReference type="InterPro" id="IPR001610">
    <property type="entry name" value="PAC"/>
</dbReference>
<dbReference type="PROSITE" id="PS50112">
    <property type="entry name" value="PAS"/>
    <property type="match status" value="1"/>
</dbReference>
<dbReference type="CDD" id="cd00130">
    <property type="entry name" value="PAS"/>
    <property type="match status" value="1"/>
</dbReference>
<dbReference type="InterPro" id="IPR036890">
    <property type="entry name" value="HATPase_C_sf"/>
</dbReference>
<dbReference type="SUPFAM" id="SSF55785">
    <property type="entry name" value="PYP-like sensor domain (PAS domain)"/>
    <property type="match status" value="2"/>
</dbReference>
<evidence type="ECO:0000259" key="7">
    <source>
        <dbReference type="PROSITE" id="PS50110"/>
    </source>
</evidence>
<evidence type="ECO:0000259" key="9">
    <source>
        <dbReference type="PROSITE" id="PS50113"/>
    </source>
</evidence>
<dbReference type="GO" id="GO:0000155">
    <property type="term" value="F:phosphorelay sensor kinase activity"/>
    <property type="evidence" value="ECO:0007669"/>
    <property type="project" value="InterPro"/>
</dbReference>
<gene>
    <name evidence="10" type="ORF">MNBD_GAMMA09-668</name>
</gene>
<keyword evidence="3" id="KW-0547">Nucleotide-binding</keyword>
<evidence type="ECO:0000259" key="8">
    <source>
        <dbReference type="PROSITE" id="PS50112"/>
    </source>
</evidence>
<proteinExistence type="predicted"/>
<dbReference type="SMART" id="SM00388">
    <property type="entry name" value="HisKA"/>
    <property type="match status" value="1"/>
</dbReference>
<keyword evidence="2" id="KW-0808">Transferase</keyword>
<dbReference type="InterPro" id="IPR000700">
    <property type="entry name" value="PAS-assoc_C"/>
</dbReference>
<keyword evidence="1" id="KW-0597">Phosphoprotein</keyword>
<keyword evidence="6" id="KW-0902">Two-component regulatory system</keyword>
<dbReference type="Pfam" id="PF00072">
    <property type="entry name" value="Response_reg"/>
    <property type="match status" value="1"/>
</dbReference>
<evidence type="ECO:0000313" key="10">
    <source>
        <dbReference type="EMBL" id="VAW70043.1"/>
    </source>
</evidence>
<keyword evidence="4" id="KW-0418">Kinase</keyword>
<dbReference type="EMBL" id="UOFI01000186">
    <property type="protein sequence ID" value="VAW70043.1"/>
    <property type="molecule type" value="Genomic_DNA"/>
</dbReference>
<dbReference type="Pfam" id="PF00989">
    <property type="entry name" value="PAS"/>
    <property type="match status" value="1"/>
</dbReference>
<dbReference type="Pfam" id="PF00512">
    <property type="entry name" value="HisKA"/>
    <property type="match status" value="1"/>
</dbReference>
<dbReference type="Gene3D" id="3.30.450.20">
    <property type="entry name" value="PAS domain"/>
    <property type="match status" value="2"/>
</dbReference>
<dbReference type="Gene3D" id="3.30.450.40">
    <property type="match status" value="1"/>
</dbReference>
<reference evidence="10" key="1">
    <citation type="submission" date="2018-06" db="EMBL/GenBank/DDBJ databases">
        <authorList>
            <person name="Zhirakovskaya E."/>
        </authorList>
    </citation>
    <scope>NUCLEOTIDE SEQUENCE</scope>
</reference>
<evidence type="ECO:0000256" key="6">
    <source>
        <dbReference type="ARBA" id="ARBA00023012"/>
    </source>
</evidence>
<dbReference type="InterPro" id="IPR000014">
    <property type="entry name" value="PAS"/>
</dbReference>
<dbReference type="Gene3D" id="3.30.565.10">
    <property type="entry name" value="Histidine kinase-like ATPase, C-terminal domain"/>
    <property type="match status" value="1"/>
</dbReference>
<evidence type="ECO:0000256" key="4">
    <source>
        <dbReference type="ARBA" id="ARBA00022777"/>
    </source>
</evidence>
<accession>A0A3B0Y0V0</accession>
<dbReference type="PANTHER" id="PTHR43065">
    <property type="entry name" value="SENSOR HISTIDINE KINASE"/>
    <property type="match status" value="1"/>
</dbReference>
<evidence type="ECO:0000256" key="2">
    <source>
        <dbReference type="ARBA" id="ARBA00022679"/>
    </source>
</evidence>
<dbReference type="CDD" id="cd00082">
    <property type="entry name" value="HisKA"/>
    <property type="match status" value="1"/>
</dbReference>
<sequence>MMSKHTIHPKHIDLILDNSIICIFDSKFIVRYSSDNFNSLTGYKASELAGISISSLSNLKPDDATLKFIIETLENNETWKGELQLLHKNKQIIWVDTTIKPASDNSGKENYIAIFINITERKKLITNLKQRAHEQSLISILGQISLSNIPIKDLFDQILSVTCGSLEIESGAIVKLSKNKKTAFIHSRYNANLLSETVDIENILSFLLNNDHIISSDSLNNEKRFSVPDTLISNNYNNGIFILIGDKSNPFGIFVLLSIRPHLLNANETDFLTSICNILSQSVIRHNTENALKNEKELSNKYIDVADIMIIAIDINERIILANKKSEKSLGYNKNELTGLNFFDTFIPVDLRSDIRKTFHQTFLENTQNNNFLNLKNNIITMINRFNQKRTIKWNSSLIFDENNNISSILSAGEDITDILAYEKKQKRLEKKLHQAQKMEAIGIMTGGIAHDFNNILSSILGFSDLIKENIDSNDKILNEYIGYIQASGIKARDIIDQLQSINLNQSIADESALLPELLKGTLTMLRSIFPPDINISYNINENIPPVYMNSEKLSQLILQLLLSIRKSIPTNGSIDIELSKKAFYDSNCLFCDERIHGEYACISIHETGTCNSNIPADGTGKKSNDNDNTPEINTAAEIIHENNGHILIDQKRIDNDQGRYKTCIYSLFRIASDNKTHEKNIMIIDDENSVATYLGELLKGTGYKVAVFCDSTEALSSFKHQPDAYDLIITDEVMPAITGSELSTDILKIRPELPIILCTGHSDVINNSTPLSAGIRAYLKKPVNSERLLQLTASLLFNS</sequence>
<dbReference type="PROSITE" id="PS50113">
    <property type="entry name" value="PAC"/>
    <property type="match status" value="1"/>
</dbReference>
<feature type="domain" description="PAC" evidence="9">
    <location>
        <begin position="79"/>
        <end position="130"/>
    </location>
</feature>
<evidence type="ECO:0000256" key="1">
    <source>
        <dbReference type="ARBA" id="ARBA00022553"/>
    </source>
</evidence>
<dbReference type="PROSITE" id="PS50110">
    <property type="entry name" value="RESPONSE_REGULATORY"/>
    <property type="match status" value="1"/>
</dbReference>
<name>A0A3B0Y0V0_9ZZZZ</name>
<keyword evidence="5" id="KW-0067">ATP-binding</keyword>
<dbReference type="Gene3D" id="1.10.287.130">
    <property type="match status" value="1"/>
</dbReference>
<dbReference type="InterPro" id="IPR001789">
    <property type="entry name" value="Sig_transdc_resp-reg_receiver"/>
</dbReference>